<evidence type="ECO:0000256" key="1">
    <source>
        <dbReference type="ARBA" id="ARBA00009156"/>
    </source>
</evidence>
<dbReference type="EMBL" id="LFTY01000002">
    <property type="protein sequence ID" value="KMW57637.1"/>
    <property type="molecule type" value="Genomic_DNA"/>
</dbReference>
<accession>A0A0J9E4J0</accession>
<evidence type="ECO:0000313" key="9">
    <source>
        <dbReference type="Proteomes" id="UP000037178"/>
    </source>
</evidence>
<evidence type="ECO:0000259" key="6">
    <source>
        <dbReference type="Pfam" id="PF00370"/>
    </source>
</evidence>
<name>A0A0J9E4J0_9RHOB</name>
<dbReference type="InterPro" id="IPR043129">
    <property type="entry name" value="ATPase_NBD"/>
</dbReference>
<dbReference type="InterPro" id="IPR000577">
    <property type="entry name" value="Carb_kinase_FGGY"/>
</dbReference>
<dbReference type="OrthoDB" id="9805576at2"/>
<gene>
    <name evidence="8" type="ORF">AIOL_002602</name>
</gene>
<dbReference type="Pfam" id="PF00370">
    <property type="entry name" value="FGGY_N"/>
    <property type="match status" value="1"/>
</dbReference>
<feature type="domain" description="Carbohydrate kinase FGGY N-terminal" evidence="6">
    <location>
        <begin position="6"/>
        <end position="245"/>
    </location>
</feature>
<dbReference type="GO" id="GO:0005829">
    <property type="term" value="C:cytosol"/>
    <property type="evidence" value="ECO:0007669"/>
    <property type="project" value="TreeGrafter"/>
</dbReference>
<evidence type="ECO:0000259" key="7">
    <source>
        <dbReference type="Pfam" id="PF02782"/>
    </source>
</evidence>
<keyword evidence="5" id="KW-0067">ATP-binding</keyword>
<dbReference type="GO" id="GO:0005524">
    <property type="term" value="F:ATP binding"/>
    <property type="evidence" value="ECO:0007669"/>
    <property type="project" value="UniProtKB-KW"/>
</dbReference>
<sequence>MARDVVLAIDEGTSNCKAVLVAQSGEIIASGSAPVPIEHPQSGWVQQDAMAIWSATQKAISICKAEAPDARIVALGISNQRESVLIWDRRTGAPLGPVLTWQCRRTAAECEALKAAGHAQDVIARTGLPIDPLFPPTKVAWLLAHHGSGTGDVCVGTVDSWLIWQLSGGRVHATDRSNAARTQLFNLADGAWDSSLCDLFGVDPAYLPEVRDSAHVFGETRNVDALPDGIPIASAIGDSHAALFGHGAFVPGDGKVTFGTGSSVMATIPEFVAPPDGLTTTIAWSLHGKSTFAFEGNILVSASVFPWTARMLGLGDVDALLKLAGTSASAEGVCLVPAHVGLGAPHWAPEARGMISGLSFVSEPAHIARAAAESMAQQVADIFDVIERSGMTIGRLSVDGGPSENRFLMQMVADLLAHPVTPCRDSETSAIGAAYLAGLATGFWQDLDQLTGLAARGGRLVPDMPAKDRKALRSLWKDAVARTTLRL</sequence>
<dbReference type="Gene3D" id="3.30.420.40">
    <property type="match status" value="2"/>
</dbReference>
<dbReference type="GO" id="GO:0019563">
    <property type="term" value="P:glycerol catabolic process"/>
    <property type="evidence" value="ECO:0007669"/>
    <property type="project" value="TreeGrafter"/>
</dbReference>
<proteinExistence type="inferred from homology"/>
<comment type="similarity">
    <text evidence="1">Belongs to the FGGY kinase family.</text>
</comment>
<dbReference type="STRING" id="1675527.AIOL_002602"/>
<dbReference type="EC" id="2.7.1.30" evidence="8"/>
<dbReference type="AlphaFoldDB" id="A0A0J9E4J0"/>
<dbReference type="SUPFAM" id="SSF53067">
    <property type="entry name" value="Actin-like ATPase domain"/>
    <property type="match status" value="2"/>
</dbReference>
<reference evidence="8 9" key="1">
    <citation type="submission" date="2015-06" db="EMBL/GenBank/DDBJ databases">
        <title>Draft genome sequence of an Alphaproteobacteria species associated to the Mediterranean sponge Oscarella lobularis.</title>
        <authorList>
            <person name="Jourda C."/>
            <person name="Santini S."/>
            <person name="Claverie J.-M."/>
        </authorList>
    </citation>
    <scope>NUCLEOTIDE SEQUENCE [LARGE SCALE GENOMIC DNA]</scope>
    <source>
        <strain evidence="8">IGS</strain>
    </source>
</reference>
<evidence type="ECO:0000256" key="2">
    <source>
        <dbReference type="ARBA" id="ARBA00022679"/>
    </source>
</evidence>
<protein>
    <submittedName>
        <fullName evidence="8">Glycerol kinase</fullName>
        <ecNumber evidence="8">2.7.1.30</ecNumber>
    </submittedName>
</protein>
<dbReference type="PANTHER" id="PTHR10196">
    <property type="entry name" value="SUGAR KINASE"/>
    <property type="match status" value="1"/>
</dbReference>
<keyword evidence="2 8" id="KW-0808">Transferase</keyword>
<evidence type="ECO:0000313" key="8">
    <source>
        <dbReference type="EMBL" id="KMW57637.1"/>
    </source>
</evidence>
<dbReference type="PATRIC" id="fig|1675527.3.peg.2728"/>
<dbReference type="Pfam" id="PF02782">
    <property type="entry name" value="FGGY_C"/>
    <property type="match status" value="1"/>
</dbReference>
<keyword evidence="4 8" id="KW-0418">Kinase</keyword>
<evidence type="ECO:0000256" key="3">
    <source>
        <dbReference type="ARBA" id="ARBA00022741"/>
    </source>
</evidence>
<dbReference type="InterPro" id="IPR018485">
    <property type="entry name" value="FGGY_C"/>
</dbReference>
<keyword evidence="3" id="KW-0547">Nucleotide-binding</keyword>
<organism evidence="8 9">
    <name type="scientific">Candidatus Rhodobacter oscarellae</name>
    <dbReference type="NCBI Taxonomy" id="1675527"/>
    <lineage>
        <taxon>Bacteria</taxon>
        <taxon>Pseudomonadati</taxon>
        <taxon>Pseudomonadota</taxon>
        <taxon>Alphaproteobacteria</taxon>
        <taxon>Rhodobacterales</taxon>
        <taxon>Rhodobacter group</taxon>
        <taxon>Rhodobacter</taxon>
    </lineage>
</organism>
<dbReference type="PANTHER" id="PTHR10196:SF69">
    <property type="entry name" value="GLYCEROL KINASE"/>
    <property type="match status" value="1"/>
</dbReference>
<comment type="caution">
    <text evidence="8">The sequence shown here is derived from an EMBL/GenBank/DDBJ whole genome shotgun (WGS) entry which is preliminary data.</text>
</comment>
<feature type="domain" description="Carbohydrate kinase FGGY C-terminal" evidence="7">
    <location>
        <begin position="255"/>
        <end position="440"/>
    </location>
</feature>
<keyword evidence="9" id="KW-1185">Reference proteome</keyword>
<dbReference type="InterPro" id="IPR018484">
    <property type="entry name" value="FGGY_N"/>
</dbReference>
<dbReference type="GO" id="GO:0004370">
    <property type="term" value="F:glycerol kinase activity"/>
    <property type="evidence" value="ECO:0007669"/>
    <property type="project" value="UniProtKB-EC"/>
</dbReference>
<dbReference type="PIRSF" id="PIRSF000538">
    <property type="entry name" value="GlpK"/>
    <property type="match status" value="1"/>
</dbReference>
<evidence type="ECO:0000256" key="5">
    <source>
        <dbReference type="ARBA" id="ARBA00022840"/>
    </source>
</evidence>
<dbReference type="CDD" id="cd07769">
    <property type="entry name" value="ASKHA_NBD_FGGY_GK"/>
    <property type="match status" value="1"/>
</dbReference>
<evidence type="ECO:0000256" key="4">
    <source>
        <dbReference type="ARBA" id="ARBA00022777"/>
    </source>
</evidence>
<dbReference type="Proteomes" id="UP000037178">
    <property type="component" value="Unassembled WGS sequence"/>
</dbReference>